<gene>
    <name evidence="1" type="ORF">GWO12_13755</name>
</gene>
<reference evidence="1 2" key="1">
    <citation type="submission" date="2020-01" db="EMBL/GenBank/DDBJ databases">
        <title>Genomes assembled from Gulf of Kutch pelagic sediment metagenomes.</title>
        <authorList>
            <person name="Chandrashekar M."/>
            <person name="Mahajan M.S."/>
            <person name="Dave K.J."/>
            <person name="Vatsa P."/>
            <person name="Nathani N.M."/>
        </authorList>
    </citation>
    <scope>NUCLEOTIDE SEQUENCE [LARGE SCALE GENOMIC DNA]</scope>
    <source>
        <strain evidence="1">KS3-K002</strain>
    </source>
</reference>
<comment type="caution">
    <text evidence="1">The sequence shown here is derived from an EMBL/GenBank/DDBJ whole genome shotgun (WGS) entry which is preliminary data.</text>
</comment>
<evidence type="ECO:0000313" key="1">
    <source>
        <dbReference type="EMBL" id="NIR76156.1"/>
    </source>
</evidence>
<dbReference type="InterPro" id="IPR025990">
    <property type="entry name" value="zinc_ribbon_bacterial"/>
</dbReference>
<dbReference type="EMBL" id="JAACAK010000113">
    <property type="protein sequence ID" value="NIR76156.1"/>
    <property type="molecule type" value="Genomic_DNA"/>
</dbReference>
<organism evidence="1 2">
    <name type="scientific">Candidatus Kutchimonas denitrificans</name>
    <dbReference type="NCBI Taxonomy" id="3056748"/>
    <lineage>
        <taxon>Bacteria</taxon>
        <taxon>Pseudomonadati</taxon>
        <taxon>Gemmatimonadota</taxon>
        <taxon>Gemmatimonadia</taxon>
        <taxon>Candidatus Palauibacterales</taxon>
        <taxon>Candidatus Palauibacteraceae</taxon>
        <taxon>Candidatus Kutchimonas</taxon>
    </lineage>
</organism>
<name>A0AAE5CA55_9BACT</name>
<evidence type="ECO:0000313" key="2">
    <source>
        <dbReference type="Proteomes" id="UP000702544"/>
    </source>
</evidence>
<dbReference type="Pfam" id="PF14255">
    <property type="entry name" value="Zn_ribbon_21"/>
    <property type="match status" value="1"/>
</dbReference>
<proteinExistence type="predicted"/>
<sequence length="78" mass="8425">MDADDLDELFPRGDGLADTEATVGCPYCGATSVIVLDPGGGSVQRYVEDCEVCCRPWEVTVRYHGGTAEVRLEPAQDF</sequence>
<dbReference type="AlphaFoldDB" id="A0AAE5CA55"/>
<dbReference type="Proteomes" id="UP000702544">
    <property type="component" value="Unassembled WGS sequence"/>
</dbReference>
<protein>
    <submittedName>
        <fullName evidence="1">CPXCG motif-containing cysteine-rich protein</fullName>
    </submittedName>
</protein>
<accession>A0AAE5CA55</accession>